<reference evidence="2 3" key="1">
    <citation type="submission" date="2016-07" db="EMBL/GenBank/DDBJ databases">
        <title>Draft genome of the white-rot fungus Obba rivulosa 3A-2.</title>
        <authorList>
            <consortium name="DOE Joint Genome Institute"/>
            <person name="Miettinen O."/>
            <person name="Riley R."/>
            <person name="Acob R."/>
            <person name="Barry K."/>
            <person name="Cullen D."/>
            <person name="De Vries R."/>
            <person name="Hainaut M."/>
            <person name="Hatakka A."/>
            <person name="Henrissat B."/>
            <person name="Hilden K."/>
            <person name="Kuo R."/>
            <person name="Labutti K."/>
            <person name="Lipzen A."/>
            <person name="Makela M.R."/>
            <person name="Sandor L."/>
            <person name="Spatafora J.W."/>
            <person name="Grigoriev I.V."/>
            <person name="Hibbett D.S."/>
        </authorList>
    </citation>
    <scope>NUCLEOTIDE SEQUENCE [LARGE SCALE GENOMIC DNA]</scope>
    <source>
        <strain evidence="2 3">3A-2</strain>
    </source>
</reference>
<dbReference type="Proteomes" id="UP000250043">
    <property type="component" value="Unassembled WGS sequence"/>
</dbReference>
<keyword evidence="3" id="KW-1185">Reference proteome</keyword>
<accession>A0A8E2DUY6</accession>
<evidence type="ECO:0000256" key="1">
    <source>
        <dbReference type="SAM" id="MobiDB-lite"/>
    </source>
</evidence>
<evidence type="ECO:0000313" key="2">
    <source>
        <dbReference type="EMBL" id="OCH96270.1"/>
    </source>
</evidence>
<feature type="region of interest" description="Disordered" evidence="1">
    <location>
        <begin position="80"/>
        <end position="119"/>
    </location>
</feature>
<dbReference type="AlphaFoldDB" id="A0A8E2DUY6"/>
<gene>
    <name evidence="2" type="ORF">OBBRIDRAFT_830158</name>
</gene>
<feature type="compositionally biased region" description="Polar residues" evidence="1">
    <location>
        <begin position="627"/>
        <end position="640"/>
    </location>
</feature>
<sequence>MSEIGELGPAGNGRSLRVRAKPVVYYPTPILQTPRDAAILYNPSNPSKKHKRLRDTAITHAKAKKHKFLAAIAAKKGKVVMRSEPTHVGAKKRGRETRDMPSNSISALRNGRPPGVASRRRRTALAGGSNVAYATYDAYGSVLSGNAASHTSANPTETRWIVVCPPPSSTLAGSSEPQLPLPDGATPRIWAANKEELYTIIPELEQNVNGVLWMSADVEMPVVIIEGAAWSGDSWDGGKIIEWSLVRSYTVPKTTPKAVYSAVPQPILPTHAVSTAAMDTQQYPAMTEADMAGLLPMPVTRPGSPWVPIGVPEALQPLRHSIQVTSPVSSPWPVIPGLGDIPPPPSPQTLMRAPFPSALTSTSLTSVVTECPPAQSGLRQVGSGFPEASITPKTMDYAFFKSVNENCMDLVTDDDPMGGLQYPVDEAVEETTDDSSETSMDVDPTALCDDGYQTGSNAAVTTVVSVGGTKASSADVEDLTFLPHFSEFLPPESNVDFASQRYPDDAFNSQSATYGPFPVMHDRPWSSQPDPMSIVSLVHPVTIEPRVGLVDEPDEASHANNSDINSGEVRTSMPTMYHAETPFAVETFKPELTAGHPPREENLIRYTQHLNSSPGLDHLVADYPTGSAFTTPDSPTTDNPAFQPEANPPNLNLHGEPPPSISMAMYDDTLEHPIRTGPRGNVIEETQDWEPLRPKEPPPEVKALLDCFDCKMLVTLIICETSSLLPFKFPAGRGCAFLGLFNVTNVGIEETLRDDPTTGERTFEAVWHFQFSWVPGGEVPHPEGKQLTSPWWTGASCVTPADLNTILVKPFMIPQYLLSADLLLQEAFQSSAAEEVSTGWYCVGCGKLNVQRNFRFQKCDHCLLGNDSRIPAVDADVVRDGYKIAPASYPFDRHADGITLSTMTAADGMRVFRYQMNGVGVVTHLFTGNVDALLQYPSELFKQFQASVELVSRGLKTGVAAGPYYTYFAGSHVEYDPLSMAWSKVPECVANARDLMVSNGLAYGTRAVFSIDQLTVLAWTKCGSRRGCIVSAKDTDVAIFCLGADVELSISLKSPTSYSGSTSRADPGRNGVPDRTASGFEQERVSFIEEESDLGVADIDIRAFDADGGQEGSTNVTSVSAAASSKVRKGEWVTGTSHRKPVSLVTTLAHGDMLVFSGDEYEYSLKRTGMSIGKSSQYRFFPGLISVMTVLIGSQ</sequence>
<name>A0A8E2DUY6_9APHY</name>
<dbReference type="OrthoDB" id="2678679at2759"/>
<feature type="region of interest" description="Disordered" evidence="1">
    <location>
        <begin position="615"/>
        <end position="657"/>
    </location>
</feature>
<proteinExistence type="predicted"/>
<protein>
    <submittedName>
        <fullName evidence="2">Uncharacterized protein</fullName>
    </submittedName>
</protein>
<feature type="region of interest" description="Disordered" evidence="1">
    <location>
        <begin position="1054"/>
        <end position="1076"/>
    </location>
</feature>
<feature type="compositionally biased region" description="Polar residues" evidence="1">
    <location>
        <begin position="1054"/>
        <end position="1064"/>
    </location>
</feature>
<dbReference type="EMBL" id="KV722331">
    <property type="protein sequence ID" value="OCH96270.1"/>
    <property type="molecule type" value="Genomic_DNA"/>
</dbReference>
<evidence type="ECO:0000313" key="3">
    <source>
        <dbReference type="Proteomes" id="UP000250043"/>
    </source>
</evidence>
<organism evidence="2 3">
    <name type="scientific">Obba rivulosa</name>
    <dbReference type="NCBI Taxonomy" id="1052685"/>
    <lineage>
        <taxon>Eukaryota</taxon>
        <taxon>Fungi</taxon>
        <taxon>Dikarya</taxon>
        <taxon>Basidiomycota</taxon>
        <taxon>Agaricomycotina</taxon>
        <taxon>Agaricomycetes</taxon>
        <taxon>Polyporales</taxon>
        <taxon>Gelatoporiaceae</taxon>
        <taxon>Obba</taxon>
    </lineage>
</organism>